<keyword evidence="7 14" id="KW-0863">Zinc-finger</keyword>
<comment type="similarity">
    <text evidence="12 14">Belongs to the DnaJ family.</text>
</comment>
<evidence type="ECO:0000313" key="18">
    <source>
        <dbReference type="EMBL" id="EDJ92738.1"/>
    </source>
</evidence>
<dbReference type="GO" id="GO:0042026">
    <property type="term" value="P:protein refolding"/>
    <property type="evidence" value="ECO:0007669"/>
    <property type="project" value="TreeGrafter"/>
</dbReference>
<dbReference type="Pfam" id="PF01556">
    <property type="entry name" value="DnaJ_C"/>
    <property type="match status" value="1"/>
</dbReference>
<evidence type="ECO:0000256" key="4">
    <source>
        <dbReference type="ARBA" id="ARBA00022705"/>
    </source>
</evidence>
<comment type="caution">
    <text evidence="18">The sequence shown here is derived from an EMBL/GenBank/DDBJ whole genome shotgun (WGS) entry which is preliminary data.</text>
</comment>
<dbReference type="InterPro" id="IPR036410">
    <property type="entry name" value="HSP_DnaJ_Cys-rich_dom_sf"/>
</dbReference>
<evidence type="ECO:0000256" key="3">
    <source>
        <dbReference type="ARBA" id="ARBA00022490"/>
    </source>
</evidence>
<feature type="repeat" description="CXXCXGXG motif" evidence="14">
    <location>
        <begin position="213"/>
        <end position="220"/>
    </location>
</feature>
<dbReference type="SUPFAM" id="SSF46565">
    <property type="entry name" value="Chaperone J-domain"/>
    <property type="match status" value="1"/>
</dbReference>
<evidence type="ECO:0000256" key="11">
    <source>
        <dbReference type="ARBA" id="ARBA00053423"/>
    </source>
</evidence>
<dbReference type="InterPro" id="IPR018253">
    <property type="entry name" value="DnaJ_domain_CS"/>
</dbReference>
<dbReference type="PANTHER" id="PTHR43096:SF48">
    <property type="entry name" value="CHAPERONE PROTEIN DNAJ"/>
    <property type="match status" value="1"/>
</dbReference>
<evidence type="ECO:0000256" key="8">
    <source>
        <dbReference type="ARBA" id="ARBA00022833"/>
    </source>
</evidence>
<dbReference type="Proteomes" id="UP000003185">
    <property type="component" value="Unassembled WGS sequence"/>
</dbReference>
<evidence type="ECO:0000256" key="7">
    <source>
        <dbReference type="ARBA" id="ARBA00022771"/>
    </source>
</evidence>
<evidence type="ECO:0000256" key="1">
    <source>
        <dbReference type="ARBA" id="ARBA00004496"/>
    </source>
</evidence>
<feature type="domain" description="J" evidence="16">
    <location>
        <begin position="18"/>
        <end position="83"/>
    </location>
</feature>
<comment type="subcellular location">
    <subcellularLocation>
        <location evidence="1 14">Cytoplasm</location>
    </subcellularLocation>
</comment>
<dbReference type="SUPFAM" id="SSF57938">
    <property type="entry name" value="DnaJ/Hsp40 cysteine-rich domain"/>
    <property type="match status" value="1"/>
</dbReference>
<evidence type="ECO:0000256" key="2">
    <source>
        <dbReference type="ARBA" id="ARBA00011738"/>
    </source>
</evidence>
<feature type="zinc finger region" description="CR-type" evidence="15">
    <location>
        <begin position="147"/>
        <end position="225"/>
    </location>
</feature>
<keyword evidence="9 14" id="KW-0346">Stress response</keyword>
<dbReference type="InterPro" id="IPR008971">
    <property type="entry name" value="HSP40/DnaJ_pept-bd"/>
</dbReference>
<evidence type="ECO:0000259" key="16">
    <source>
        <dbReference type="PROSITE" id="PS50076"/>
    </source>
</evidence>
<dbReference type="GO" id="GO:0006260">
    <property type="term" value="P:DNA replication"/>
    <property type="evidence" value="ECO:0007669"/>
    <property type="project" value="UniProtKB-KW"/>
</dbReference>
<dbReference type="EMBL" id="AAZF01000005">
    <property type="protein sequence ID" value="EDJ92738.1"/>
    <property type="molecule type" value="Genomic_DNA"/>
</dbReference>
<dbReference type="CDD" id="cd10747">
    <property type="entry name" value="DnaJ_C"/>
    <property type="match status" value="1"/>
</dbReference>
<dbReference type="PROSITE" id="PS00636">
    <property type="entry name" value="DNAJ_1"/>
    <property type="match status" value="1"/>
</dbReference>
<dbReference type="Gene3D" id="2.60.260.20">
    <property type="entry name" value="Urease metallochaperone UreE, N-terminal domain"/>
    <property type="match status" value="2"/>
</dbReference>
<dbReference type="InterPro" id="IPR036869">
    <property type="entry name" value="J_dom_sf"/>
</dbReference>
<keyword evidence="10 14" id="KW-0143">Chaperone</keyword>
<dbReference type="PROSITE" id="PS50076">
    <property type="entry name" value="DNAJ_2"/>
    <property type="match status" value="1"/>
</dbReference>
<dbReference type="Pfam" id="PF00684">
    <property type="entry name" value="DnaJ_CXXCXGXG"/>
    <property type="match status" value="1"/>
</dbReference>
<dbReference type="GO" id="GO:0031072">
    <property type="term" value="F:heat shock protein binding"/>
    <property type="evidence" value="ECO:0007669"/>
    <property type="project" value="InterPro"/>
</dbReference>
<dbReference type="CDD" id="cd06257">
    <property type="entry name" value="DnaJ"/>
    <property type="match status" value="1"/>
</dbReference>
<dbReference type="SMART" id="SM00271">
    <property type="entry name" value="DnaJ"/>
    <property type="match status" value="1"/>
</dbReference>
<dbReference type="FunFam" id="2.60.260.20:FF:000004">
    <property type="entry name" value="Molecular chaperone DnaJ"/>
    <property type="match status" value="1"/>
</dbReference>
<evidence type="ECO:0000256" key="6">
    <source>
        <dbReference type="ARBA" id="ARBA00022737"/>
    </source>
</evidence>
<feature type="binding site" evidence="14">
    <location>
        <position position="202"/>
    </location>
    <ligand>
        <name>Zn(2+)</name>
        <dbReference type="ChEBI" id="CHEBI:29105"/>
        <label>2</label>
    </ligand>
</feature>
<dbReference type="GO" id="GO:0008270">
    <property type="term" value="F:zinc ion binding"/>
    <property type="evidence" value="ECO:0007669"/>
    <property type="project" value="UniProtKB-UniRule"/>
</dbReference>
<dbReference type="GO" id="GO:0009408">
    <property type="term" value="P:response to heat"/>
    <property type="evidence" value="ECO:0007669"/>
    <property type="project" value="InterPro"/>
</dbReference>
<evidence type="ECO:0000256" key="9">
    <source>
        <dbReference type="ARBA" id="ARBA00023016"/>
    </source>
</evidence>
<dbReference type="GO" id="GO:0005737">
    <property type="term" value="C:cytoplasm"/>
    <property type="evidence" value="ECO:0007669"/>
    <property type="project" value="UniProtKB-SubCell"/>
</dbReference>
<dbReference type="CDD" id="cd10719">
    <property type="entry name" value="DnaJ_zf"/>
    <property type="match status" value="1"/>
</dbReference>
<keyword evidence="8 14" id="KW-0862">Zinc</keyword>
<feature type="repeat" description="CXXCXGXG motif" evidence="14">
    <location>
        <begin position="199"/>
        <end position="206"/>
    </location>
</feature>
<dbReference type="PANTHER" id="PTHR43096">
    <property type="entry name" value="DNAJ HOMOLOG 1, MITOCHONDRIAL-RELATED"/>
    <property type="match status" value="1"/>
</dbReference>
<dbReference type="PROSITE" id="PS51188">
    <property type="entry name" value="ZF_CR"/>
    <property type="match status" value="1"/>
</dbReference>
<feature type="domain" description="CR-type" evidence="17">
    <location>
        <begin position="147"/>
        <end position="225"/>
    </location>
</feature>
<feature type="binding site" evidence="14">
    <location>
        <position position="163"/>
    </location>
    <ligand>
        <name>Zn(2+)</name>
        <dbReference type="ChEBI" id="CHEBI:29105"/>
        <label>1</label>
    </ligand>
</feature>
<dbReference type="InterPro" id="IPR001305">
    <property type="entry name" value="HSP_DnaJ_Cys-rich_dom"/>
</dbReference>
<dbReference type="AlphaFoldDB" id="A0A0H3PLM2"/>
<comment type="function">
    <text evidence="11 14">Participates actively in the response to hyperosmotic and heat shock by preventing the aggregation of stress-denatured proteins and by disaggregating proteins, also in an autonomous, DnaK-independent fashion. Unfolded proteins bind initially to DnaJ; upon interaction with the DnaJ-bound protein, DnaK hydrolyzes its bound ATP, resulting in the formation of a stable complex. GrpE releases ADP from DnaK; ATP binding to DnaK triggers the release of the substrate protein, thus completing the reaction cycle. Several rounds of ATP-dependent interactions between DnaJ, DnaK and GrpE are required for fully efficient folding. Also involved, together with DnaK and GrpE, in the DNA replication of plasmids through activation of initiation proteins.</text>
</comment>
<comment type="domain">
    <text evidence="14">The J domain is necessary and sufficient to stimulate DnaK ATPase activity. Zinc center 1 plays an important role in the autonomous, DnaK-independent chaperone activity of DnaJ. Zinc center 2 is essential for interaction with DnaK and for DnaJ activity.</text>
</comment>
<dbReference type="Pfam" id="PF00226">
    <property type="entry name" value="DnaJ"/>
    <property type="match status" value="1"/>
</dbReference>
<organism evidence="18 19">
    <name type="scientific">Haemophilus influenzae (strain NTHi 3655)</name>
    <dbReference type="NCBI Taxonomy" id="375177"/>
    <lineage>
        <taxon>Bacteria</taxon>
        <taxon>Pseudomonadati</taxon>
        <taxon>Pseudomonadota</taxon>
        <taxon>Gammaproteobacteria</taxon>
        <taxon>Pasteurellales</taxon>
        <taxon>Pasteurellaceae</taxon>
        <taxon>Haemophilus</taxon>
    </lineage>
</organism>
<dbReference type="FunFam" id="2.10.230.10:FF:000002">
    <property type="entry name" value="Molecular chaperone DnaJ"/>
    <property type="match status" value="1"/>
</dbReference>
<evidence type="ECO:0000256" key="10">
    <source>
        <dbReference type="ARBA" id="ARBA00023186"/>
    </source>
</evidence>
<evidence type="ECO:0000256" key="15">
    <source>
        <dbReference type="PROSITE-ProRule" id="PRU00546"/>
    </source>
</evidence>
<proteinExistence type="inferred from homology"/>
<reference evidence="18 19" key="1">
    <citation type="journal article" date="2007" name="Genome Biol.">
        <title>Characterization and modeling of the Haemophilus influenzae core and supragenomes based on the complete genomic sequences of Rd and 12 clinical nontypeable strains.</title>
        <authorList>
            <person name="Hogg J.S."/>
            <person name="Hu F.Z."/>
            <person name="Janto B."/>
            <person name="Boissy R."/>
            <person name="Hayes J."/>
            <person name="Keefe R."/>
            <person name="Post J.C."/>
            <person name="Ehrlich G.D."/>
        </authorList>
    </citation>
    <scope>NUCLEOTIDE SEQUENCE [LARGE SCALE GENOMIC DNA]</scope>
    <source>
        <strain evidence="19">NTHi 3655</strain>
    </source>
</reference>
<feature type="binding site" evidence="14">
    <location>
        <position position="160"/>
    </location>
    <ligand>
        <name>Zn(2+)</name>
        <dbReference type="ChEBI" id="CHEBI:29105"/>
        <label>1</label>
    </ligand>
</feature>
<feature type="binding site" evidence="14">
    <location>
        <position position="177"/>
    </location>
    <ligand>
        <name>Zn(2+)</name>
        <dbReference type="ChEBI" id="CHEBI:29105"/>
        <label>2</label>
    </ligand>
</feature>
<dbReference type="InterPro" id="IPR002939">
    <property type="entry name" value="DnaJ_C"/>
</dbReference>
<evidence type="ECO:0000256" key="12">
    <source>
        <dbReference type="ARBA" id="ARBA00061004"/>
    </source>
</evidence>
<feature type="repeat" description="CXXCXGXG motif" evidence="14">
    <location>
        <begin position="160"/>
        <end position="167"/>
    </location>
</feature>
<evidence type="ECO:0000313" key="19">
    <source>
        <dbReference type="Proteomes" id="UP000003185"/>
    </source>
</evidence>
<dbReference type="NCBIfam" id="NF008035">
    <property type="entry name" value="PRK10767.1"/>
    <property type="match status" value="1"/>
</dbReference>
<name>A0A0H3PLM2_HAEI3</name>
<dbReference type="HAMAP" id="MF_01152">
    <property type="entry name" value="DnaJ"/>
    <property type="match status" value="1"/>
</dbReference>
<dbReference type="SUPFAM" id="SSF49493">
    <property type="entry name" value="HSP40/DnaJ peptide-binding domain"/>
    <property type="match status" value="2"/>
</dbReference>
<comment type="cofactor">
    <cofactor evidence="14">
        <name>Zn(2+)</name>
        <dbReference type="ChEBI" id="CHEBI:29105"/>
    </cofactor>
    <text evidence="14">Binds 2 Zn(2+) ions per monomer.</text>
</comment>
<feature type="repeat" description="CXXCXGXG motif" evidence="14">
    <location>
        <begin position="177"/>
        <end position="184"/>
    </location>
</feature>
<dbReference type="Gene3D" id="1.10.287.110">
    <property type="entry name" value="DnaJ domain"/>
    <property type="match status" value="1"/>
</dbReference>
<dbReference type="Gene3D" id="2.10.230.10">
    <property type="entry name" value="Heat shock protein DnaJ, cysteine-rich domain"/>
    <property type="match status" value="1"/>
</dbReference>
<feature type="binding site" evidence="14">
    <location>
        <position position="213"/>
    </location>
    <ligand>
        <name>Zn(2+)</name>
        <dbReference type="ChEBI" id="CHEBI:29105"/>
        <label>1</label>
    </ligand>
</feature>
<feature type="binding site" evidence="14">
    <location>
        <position position="216"/>
    </location>
    <ligand>
        <name>Zn(2+)</name>
        <dbReference type="ChEBI" id="CHEBI:29105"/>
        <label>1</label>
    </ligand>
</feature>
<evidence type="ECO:0000256" key="13">
    <source>
        <dbReference type="ARBA" id="ARBA00067609"/>
    </source>
</evidence>
<dbReference type="FunFam" id="1.10.287.110:FF:000034">
    <property type="entry name" value="Chaperone protein DnaJ"/>
    <property type="match status" value="1"/>
</dbReference>
<evidence type="ECO:0000256" key="14">
    <source>
        <dbReference type="HAMAP-Rule" id="MF_01152"/>
    </source>
</evidence>
<gene>
    <name evidence="14" type="primary">dnaJ</name>
    <name evidence="18" type="ORF">CGSHi3655_03696</name>
</gene>
<keyword evidence="5 14" id="KW-0479">Metal-binding</keyword>
<protein>
    <recommendedName>
        <fullName evidence="13 14">Chaperone protein DnaJ</fullName>
    </recommendedName>
</protein>
<comment type="subunit">
    <text evidence="2 14">Homodimer.</text>
</comment>
<keyword evidence="3 14" id="KW-0963">Cytoplasm</keyword>
<dbReference type="NCBIfam" id="TIGR02349">
    <property type="entry name" value="DnaJ_bact"/>
    <property type="match status" value="1"/>
</dbReference>
<dbReference type="GO" id="GO:0005524">
    <property type="term" value="F:ATP binding"/>
    <property type="evidence" value="ECO:0007669"/>
    <property type="project" value="InterPro"/>
</dbReference>
<evidence type="ECO:0000259" key="17">
    <source>
        <dbReference type="PROSITE" id="PS51188"/>
    </source>
</evidence>
<sequence>MVYLFSATNYKITMAKKDYYEVLGLQKGASEDDIKRAYKRLASKHHPDKNQGSKEAEEKFKEINEAYEVLGDDQKRAAYDQYGHAAFEQGGGAGGFGGGFGSADFGDMFGDIFGDIFGGGGRGRQRVVRGEDLRYDLEISLEEAVKGTTKDIQINTLAHCDSCGGSGAEKGSKVETCPHCHGSGRIRRQQGFFVSESICPTCHGSGKKIEKPCRSCHGEGRVHKKENLSVKIPAGVDTGNQLRLAGKGAAGENGAPAGDLYVVIHVREHNIFERDGSNLYCEVPISFATAALGGEIEVPTLDGRVKLKIPAETQTGKLFRMRGKGVTSTRSGYAGDLICRIVVETPVNLTSEQKELLQKLEESLQGKDLSKHAPKSSGFLDGVKKFFDNLGKSDK</sequence>
<feature type="binding site" evidence="14">
    <location>
        <position position="180"/>
    </location>
    <ligand>
        <name>Zn(2+)</name>
        <dbReference type="ChEBI" id="CHEBI:29105"/>
        <label>2</label>
    </ligand>
</feature>
<evidence type="ECO:0000256" key="5">
    <source>
        <dbReference type="ARBA" id="ARBA00022723"/>
    </source>
</evidence>
<keyword evidence="4 14" id="KW-0235">DNA replication</keyword>
<accession>A0A0H3PLM2</accession>
<feature type="binding site" evidence="14">
    <location>
        <position position="199"/>
    </location>
    <ligand>
        <name>Zn(2+)</name>
        <dbReference type="ChEBI" id="CHEBI:29105"/>
        <label>2</label>
    </ligand>
</feature>
<dbReference type="InterPro" id="IPR001623">
    <property type="entry name" value="DnaJ_domain"/>
</dbReference>
<dbReference type="GO" id="GO:0051082">
    <property type="term" value="F:unfolded protein binding"/>
    <property type="evidence" value="ECO:0007669"/>
    <property type="project" value="UniProtKB-UniRule"/>
</dbReference>
<keyword evidence="6 14" id="KW-0677">Repeat</keyword>
<dbReference type="InterPro" id="IPR012724">
    <property type="entry name" value="DnaJ"/>
</dbReference>
<dbReference type="PRINTS" id="PR00625">
    <property type="entry name" value="JDOMAIN"/>
</dbReference>